<keyword evidence="5" id="KW-0819">tRNA processing</keyword>
<dbReference type="AlphaFoldDB" id="A0AAN8XBS6"/>
<dbReference type="InterPro" id="IPR038459">
    <property type="entry name" value="MT_TRM10-typ_sf"/>
</dbReference>
<evidence type="ECO:0000313" key="13">
    <source>
        <dbReference type="Proteomes" id="UP001381693"/>
    </source>
</evidence>
<feature type="domain" description="SAM-dependent MTase TRM10-type" evidence="11">
    <location>
        <begin position="296"/>
        <end position="488"/>
    </location>
</feature>
<keyword evidence="2 12" id="KW-0489">Methyltransferase</keyword>
<evidence type="ECO:0000256" key="6">
    <source>
        <dbReference type="ARBA" id="ARBA00022946"/>
    </source>
</evidence>
<evidence type="ECO:0000256" key="7">
    <source>
        <dbReference type="ARBA" id="ARBA00023054"/>
    </source>
</evidence>
<evidence type="ECO:0000256" key="10">
    <source>
        <dbReference type="SAM" id="Coils"/>
    </source>
</evidence>
<keyword evidence="3 12" id="KW-0808">Transferase</keyword>
<dbReference type="GO" id="GO:0097745">
    <property type="term" value="P:mitochondrial tRNA 5'-end processing"/>
    <property type="evidence" value="ECO:0007669"/>
    <property type="project" value="TreeGrafter"/>
</dbReference>
<comment type="caution">
    <text evidence="12">The sequence shown here is derived from an EMBL/GenBank/DDBJ whole genome shotgun (WGS) entry which is preliminary data.</text>
</comment>
<protein>
    <recommendedName>
        <fullName evidence="9">RNA (guanine-9-)-methyltransferase domain-containing protein 1</fullName>
    </recommendedName>
</protein>
<dbReference type="InterPro" id="IPR025812">
    <property type="entry name" value="Trm10_C_MTase_dom"/>
</dbReference>
<keyword evidence="8" id="KW-0496">Mitochondrion</keyword>
<keyword evidence="4" id="KW-0949">S-adenosyl-L-methionine</keyword>
<keyword evidence="13" id="KW-1185">Reference proteome</keyword>
<keyword evidence="7 10" id="KW-0175">Coiled coil</keyword>
<sequence length="528" mass="62335">MIMGLVRCQWILKNDCIHFFKGIFHRRRICVINSLHNCHPRSWSYQSLKYQRLSMLLRSPEIEKKIHVIENYCTQSNHMDKVKNIVSDDRTNVNNSENNEKIDSRLSGNTNVIDFDCKERTDFRGASCKNAQAEVNITYSSDCDNDENPGSLATSRVNVTYNSDGVSNLNYYANFYEDHDRIFDKDLATLEIDLLKHEGKDVPNPASLSPGQWNELLKKSDKLSRLNYLRYVRINQIRKEEKMREIMERKLEEEIKEAQRHERSNPYIGDDGHIRYAEDGNTIFLEMSKREMVPFWHGRLFNSMMYGQHFVFDMDFDSYMSLGDRNKCVTQIVNAYSTNRHKDDPFYFHFCNADKESEIMKQLENTMPYLYKPEFPATVHRESYLDCFPVEKLIYITRYSTEDMEEFDHDAVYVIGGLVTLKLNSCAYDKARREGIRTLRLPIDRYLSWGTGKKTLTFNCVLKILLDMRETGDWNYAFRHIPKSKLKNFEDSQARLQHDLKRIAKPQVHSIGIRKKVYKERVKGLYDE</sequence>
<evidence type="ECO:0000256" key="4">
    <source>
        <dbReference type="ARBA" id="ARBA00022691"/>
    </source>
</evidence>
<dbReference type="GO" id="GO:0008168">
    <property type="term" value="F:methyltransferase activity"/>
    <property type="evidence" value="ECO:0007669"/>
    <property type="project" value="UniProtKB-KW"/>
</dbReference>
<evidence type="ECO:0000313" key="12">
    <source>
        <dbReference type="EMBL" id="KAK7078378.1"/>
    </source>
</evidence>
<evidence type="ECO:0000256" key="2">
    <source>
        <dbReference type="ARBA" id="ARBA00022603"/>
    </source>
</evidence>
<evidence type="ECO:0000256" key="8">
    <source>
        <dbReference type="ARBA" id="ARBA00023128"/>
    </source>
</evidence>
<dbReference type="InterPro" id="IPR028564">
    <property type="entry name" value="MT_TRM10-typ"/>
</dbReference>
<dbReference type="GO" id="GO:0005739">
    <property type="term" value="C:mitochondrion"/>
    <property type="evidence" value="ECO:0007669"/>
    <property type="project" value="UniProtKB-SubCell"/>
</dbReference>
<evidence type="ECO:0000256" key="5">
    <source>
        <dbReference type="ARBA" id="ARBA00022694"/>
    </source>
</evidence>
<proteinExistence type="predicted"/>
<evidence type="ECO:0000259" key="11">
    <source>
        <dbReference type="PROSITE" id="PS51675"/>
    </source>
</evidence>
<dbReference type="InterPro" id="IPR007356">
    <property type="entry name" value="tRNA_m1G_MeTrfase_euk"/>
</dbReference>
<dbReference type="Proteomes" id="UP001381693">
    <property type="component" value="Unassembled WGS sequence"/>
</dbReference>
<dbReference type="PROSITE" id="PS51675">
    <property type="entry name" value="SAM_MT_TRM10"/>
    <property type="match status" value="1"/>
</dbReference>
<evidence type="ECO:0000256" key="3">
    <source>
        <dbReference type="ARBA" id="ARBA00022679"/>
    </source>
</evidence>
<dbReference type="GO" id="GO:0005654">
    <property type="term" value="C:nucleoplasm"/>
    <property type="evidence" value="ECO:0007669"/>
    <property type="project" value="TreeGrafter"/>
</dbReference>
<gene>
    <name evidence="12" type="primary">TRMT10C_1</name>
    <name evidence="12" type="ORF">SK128_019852</name>
</gene>
<dbReference type="PANTHER" id="PTHR13563:SF5">
    <property type="entry name" value="TRNA METHYLTRANSFERASE 10 HOMOLOG C"/>
    <property type="match status" value="1"/>
</dbReference>
<accession>A0AAN8XBS6</accession>
<dbReference type="PANTHER" id="PTHR13563">
    <property type="entry name" value="TRNA (GUANINE-9-) METHYLTRANSFERASE"/>
    <property type="match status" value="1"/>
</dbReference>
<reference evidence="12 13" key="1">
    <citation type="submission" date="2023-11" db="EMBL/GenBank/DDBJ databases">
        <title>Halocaridina rubra genome assembly.</title>
        <authorList>
            <person name="Smith C."/>
        </authorList>
    </citation>
    <scope>NUCLEOTIDE SEQUENCE [LARGE SCALE GENOMIC DNA]</scope>
    <source>
        <strain evidence="12">EP-1</strain>
        <tissue evidence="12">Whole</tissue>
    </source>
</reference>
<dbReference type="Gene3D" id="3.40.1280.30">
    <property type="match status" value="1"/>
</dbReference>
<comment type="subcellular location">
    <subcellularLocation>
        <location evidence="1">Mitochondrion</location>
    </subcellularLocation>
</comment>
<dbReference type="CDD" id="cd18102">
    <property type="entry name" value="Trm10_MRRP1"/>
    <property type="match status" value="1"/>
</dbReference>
<keyword evidence="6" id="KW-0809">Transit peptide</keyword>
<feature type="coiled-coil region" evidence="10">
    <location>
        <begin position="237"/>
        <end position="264"/>
    </location>
</feature>
<organism evidence="12 13">
    <name type="scientific">Halocaridina rubra</name>
    <name type="common">Hawaiian red shrimp</name>
    <dbReference type="NCBI Taxonomy" id="373956"/>
    <lineage>
        <taxon>Eukaryota</taxon>
        <taxon>Metazoa</taxon>
        <taxon>Ecdysozoa</taxon>
        <taxon>Arthropoda</taxon>
        <taxon>Crustacea</taxon>
        <taxon>Multicrustacea</taxon>
        <taxon>Malacostraca</taxon>
        <taxon>Eumalacostraca</taxon>
        <taxon>Eucarida</taxon>
        <taxon>Decapoda</taxon>
        <taxon>Pleocyemata</taxon>
        <taxon>Caridea</taxon>
        <taxon>Atyoidea</taxon>
        <taxon>Atyidae</taxon>
        <taxon>Halocaridina</taxon>
    </lineage>
</organism>
<dbReference type="GO" id="GO:0070131">
    <property type="term" value="P:positive regulation of mitochondrial translation"/>
    <property type="evidence" value="ECO:0007669"/>
    <property type="project" value="TreeGrafter"/>
</dbReference>
<dbReference type="GO" id="GO:0000049">
    <property type="term" value="F:tRNA binding"/>
    <property type="evidence" value="ECO:0007669"/>
    <property type="project" value="TreeGrafter"/>
</dbReference>
<dbReference type="GO" id="GO:0032259">
    <property type="term" value="P:methylation"/>
    <property type="evidence" value="ECO:0007669"/>
    <property type="project" value="UniProtKB-KW"/>
</dbReference>
<evidence type="ECO:0000256" key="9">
    <source>
        <dbReference type="ARBA" id="ARBA00029803"/>
    </source>
</evidence>
<evidence type="ECO:0000256" key="1">
    <source>
        <dbReference type="ARBA" id="ARBA00004173"/>
    </source>
</evidence>
<name>A0AAN8XBS6_HALRR</name>
<dbReference type="EMBL" id="JAXCGZ010007863">
    <property type="protein sequence ID" value="KAK7078378.1"/>
    <property type="molecule type" value="Genomic_DNA"/>
</dbReference>